<evidence type="ECO:0000313" key="1">
    <source>
        <dbReference type="EMBL" id="BBD09181.1"/>
    </source>
</evidence>
<dbReference type="RefSeq" id="WP_126379934.1">
    <property type="nucleotide sequence ID" value="NZ_AP017378.1"/>
</dbReference>
<dbReference type="Proteomes" id="UP000269883">
    <property type="component" value="Chromosome"/>
</dbReference>
<dbReference type="KEGG" id="dfl:DFE_2455"/>
<dbReference type="OrthoDB" id="5459117at2"/>
<keyword evidence="2" id="KW-1185">Reference proteome</keyword>
<evidence type="ECO:0000313" key="2">
    <source>
        <dbReference type="Proteomes" id="UP000269883"/>
    </source>
</evidence>
<sequence length="67" mass="7699">MKTDVRSEDYRGWTITLRPTDEYCARFAMTLTDPDGGEKHFAAAGDTEARALERGREVVDMEMDHFQ</sequence>
<dbReference type="AlphaFoldDB" id="A0A2Z6B0Z5"/>
<gene>
    <name evidence="1" type="ORF">DFE_2455</name>
</gene>
<dbReference type="EMBL" id="AP017378">
    <property type="protein sequence ID" value="BBD09181.1"/>
    <property type="molecule type" value="Genomic_DNA"/>
</dbReference>
<accession>A0A2Z6B0Z5</accession>
<reference evidence="1 2" key="1">
    <citation type="journal article" date="2018" name="Sci. Adv.">
        <title>Multi-heme cytochromes provide a pathway for survival in energy-limited environments.</title>
        <authorList>
            <person name="Deng X."/>
            <person name="Dohmae N."/>
            <person name="Nealson K.H."/>
            <person name="Hashimoto K."/>
            <person name="Okamoto A."/>
        </authorList>
    </citation>
    <scope>NUCLEOTIDE SEQUENCE [LARGE SCALE GENOMIC DNA]</scope>
    <source>
        <strain evidence="1 2">IS5</strain>
    </source>
</reference>
<protein>
    <submittedName>
        <fullName evidence="1">Uncharacterized protein</fullName>
    </submittedName>
</protein>
<proteinExistence type="predicted"/>
<organism evidence="1 2">
    <name type="scientific">Desulfovibrio ferrophilus</name>
    <dbReference type="NCBI Taxonomy" id="241368"/>
    <lineage>
        <taxon>Bacteria</taxon>
        <taxon>Pseudomonadati</taxon>
        <taxon>Thermodesulfobacteriota</taxon>
        <taxon>Desulfovibrionia</taxon>
        <taxon>Desulfovibrionales</taxon>
        <taxon>Desulfovibrionaceae</taxon>
        <taxon>Desulfovibrio</taxon>
    </lineage>
</organism>
<name>A0A2Z6B0Z5_9BACT</name>